<evidence type="ECO:0000256" key="4">
    <source>
        <dbReference type="ARBA" id="ARBA00022597"/>
    </source>
</evidence>
<protein>
    <submittedName>
        <fullName evidence="14">PTS system sac EIIBC component</fullName>
    </submittedName>
</protein>
<accession>A0A8B3GVF1</accession>
<dbReference type="PANTHER" id="PTHR30175:SF1">
    <property type="entry name" value="PTS SYSTEM ARBUTIN-, CELLOBIOSE-, AND SALICIN-SPECIFIC EIIBC COMPONENT-RELATED"/>
    <property type="match status" value="1"/>
</dbReference>
<keyword evidence="2" id="KW-0813">Transport</keyword>
<dbReference type="GO" id="GO:0016301">
    <property type="term" value="F:kinase activity"/>
    <property type="evidence" value="ECO:0007669"/>
    <property type="project" value="UniProtKB-KW"/>
</dbReference>
<evidence type="ECO:0000313" key="15">
    <source>
        <dbReference type="Proteomes" id="UP000284123"/>
    </source>
</evidence>
<dbReference type="PANTHER" id="PTHR30175">
    <property type="entry name" value="PHOSPHOTRANSFERASE SYSTEM TRANSPORT PROTEIN"/>
    <property type="match status" value="1"/>
</dbReference>
<dbReference type="GO" id="GO:0090589">
    <property type="term" value="F:protein-phosphocysteine-trehalose phosphotransferase system transporter activity"/>
    <property type="evidence" value="ECO:0007669"/>
    <property type="project" value="TreeGrafter"/>
</dbReference>
<evidence type="ECO:0000256" key="12">
    <source>
        <dbReference type="SAM" id="Phobius"/>
    </source>
</evidence>
<dbReference type="InterPro" id="IPR036878">
    <property type="entry name" value="Glu_permease_IIB"/>
</dbReference>
<keyword evidence="8" id="KW-0418">Kinase</keyword>
<sequence length="135" mass="14624">MAKNYEEEAKAILKLVGDNNVDSVTHCQTRLRFVVKDRKAIDDKALEKLPEVKGVFYGSGQYQVIIGTGVVNDVYAAIAKLGTVNAIYGKDDADTAGKTSNEHKTVVQRLMAMLSGIFIPIIPVIAATGLFLEPV</sequence>
<evidence type="ECO:0000256" key="6">
    <source>
        <dbReference type="ARBA" id="ARBA00022683"/>
    </source>
</evidence>
<evidence type="ECO:0000256" key="8">
    <source>
        <dbReference type="ARBA" id="ARBA00022777"/>
    </source>
</evidence>
<evidence type="ECO:0000259" key="13">
    <source>
        <dbReference type="PROSITE" id="PS51098"/>
    </source>
</evidence>
<dbReference type="InterPro" id="IPR050558">
    <property type="entry name" value="PTS_Sugar-Specific_Components"/>
</dbReference>
<dbReference type="Gene3D" id="3.30.1360.60">
    <property type="entry name" value="Glucose permease domain IIB"/>
    <property type="match status" value="1"/>
</dbReference>
<keyword evidence="5" id="KW-0808">Transferase</keyword>
<evidence type="ECO:0000256" key="5">
    <source>
        <dbReference type="ARBA" id="ARBA00022679"/>
    </source>
</evidence>
<keyword evidence="7 12" id="KW-0812">Transmembrane</keyword>
<dbReference type="InterPro" id="IPR001996">
    <property type="entry name" value="PTS_IIB_1"/>
</dbReference>
<dbReference type="Proteomes" id="UP000284123">
    <property type="component" value="Unassembled WGS sequence"/>
</dbReference>
<dbReference type="Pfam" id="PF00367">
    <property type="entry name" value="PTS_EIIB"/>
    <property type="match status" value="1"/>
</dbReference>
<dbReference type="AlphaFoldDB" id="A0A8B3GVF1"/>
<dbReference type="GO" id="GO:0015771">
    <property type="term" value="P:trehalose transport"/>
    <property type="evidence" value="ECO:0007669"/>
    <property type="project" value="TreeGrafter"/>
</dbReference>
<reference evidence="14 15" key="1">
    <citation type="journal article" date="2018" name="Front. Microbiol.">
        <title>Conversion of Methionine to Cysteine in Lactobacillus paracasei Depends on the Highly Mobile cysK-ctl-cysE Gene Cluster.</title>
        <authorList>
            <person name="Wuthrich D."/>
            <person name="Irmler S."/>
            <person name="Berthoud H."/>
            <person name="Guggenbuhl B."/>
            <person name="Eugster E."/>
            <person name="Bruggmann R."/>
        </authorList>
    </citation>
    <scope>NUCLEOTIDE SEQUENCE [LARGE SCALE GENOMIC DNA]</scope>
    <source>
        <strain evidence="14 15">FAM6012</strain>
    </source>
</reference>
<feature type="transmembrane region" description="Helical" evidence="12">
    <location>
        <begin position="110"/>
        <end position="132"/>
    </location>
</feature>
<evidence type="ECO:0000256" key="2">
    <source>
        <dbReference type="ARBA" id="ARBA00022448"/>
    </source>
</evidence>
<evidence type="ECO:0000256" key="7">
    <source>
        <dbReference type="ARBA" id="ARBA00022692"/>
    </source>
</evidence>
<dbReference type="PROSITE" id="PS01035">
    <property type="entry name" value="PTS_EIIB_TYPE_1_CYS"/>
    <property type="match status" value="1"/>
</dbReference>
<evidence type="ECO:0000256" key="1">
    <source>
        <dbReference type="ARBA" id="ARBA00004651"/>
    </source>
</evidence>
<dbReference type="PROSITE" id="PS51098">
    <property type="entry name" value="PTS_EIIB_TYPE_1"/>
    <property type="match status" value="1"/>
</dbReference>
<dbReference type="EMBL" id="LKGI01000062">
    <property type="protein sequence ID" value="RNE30419.1"/>
    <property type="molecule type" value="Genomic_DNA"/>
</dbReference>
<keyword evidence="3" id="KW-1003">Cell membrane</keyword>
<evidence type="ECO:0000313" key="14">
    <source>
        <dbReference type="EMBL" id="RNE30419.1"/>
    </source>
</evidence>
<keyword evidence="6" id="KW-0598">Phosphotransferase system</keyword>
<keyword evidence="4" id="KW-0762">Sugar transport</keyword>
<evidence type="ECO:0000256" key="10">
    <source>
        <dbReference type="ARBA" id="ARBA00023136"/>
    </source>
</evidence>
<comment type="subcellular location">
    <subcellularLocation>
        <location evidence="1">Cell membrane</location>
        <topology evidence="1">Multi-pass membrane protein</topology>
    </subcellularLocation>
</comment>
<dbReference type="FunFam" id="3.30.1360.60:FF:000001">
    <property type="entry name" value="PTS system glucose-specific IIBC component PtsG"/>
    <property type="match status" value="1"/>
</dbReference>
<dbReference type="SUPFAM" id="SSF55604">
    <property type="entry name" value="Glucose permease domain IIB"/>
    <property type="match status" value="1"/>
</dbReference>
<organism evidence="14 15">
    <name type="scientific">Lacticaseibacillus paracasei</name>
    <name type="common">Lactobacillus paracasei</name>
    <dbReference type="NCBI Taxonomy" id="1597"/>
    <lineage>
        <taxon>Bacteria</taxon>
        <taxon>Bacillati</taxon>
        <taxon>Bacillota</taxon>
        <taxon>Bacilli</taxon>
        <taxon>Lactobacillales</taxon>
        <taxon>Lactobacillaceae</taxon>
        <taxon>Lacticaseibacillus</taxon>
    </lineage>
</organism>
<evidence type="ECO:0000256" key="3">
    <source>
        <dbReference type="ARBA" id="ARBA00022475"/>
    </source>
</evidence>
<comment type="caution">
    <text evidence="14">The sequence shown here is derived from an EMBL/GenBank/DDBJ whole genome shotgun (WGS) entry which is preliminary data.</text>
</comment>
<dbReference type="GO" id="GO:0008982">
    <property type="term" value="F:protein-N(PI)-phosphohistidine-sugar phosphotransferase activity"/>
    <property type="evidence" value="ECO:0007669"/>
    <property type="project" value="InterPro"/>
</dbReference>
<proteinExistence type="predicted"/>
<name>A0A8B3GVF1_LACPA</name>
<dbReference type="GO" id="GO:0009401">
    <property type="term" value="P:phosphoenolpyruvate-dependent sugar phosphotransferase system"/>
    <property type="evidence" value="ECO:0007669"/>
    <property type="project" value="UniProtKB-KW"/>
</dbReference>
<dbReference type="NCBIfam" id="TIGR00826">
    <property type="entry name" value="EIIB_glc"/>
    <property type="match status" value="1"/>
</dbReference>
<evidence type="ECO:0000256" key="9">
    <source>
        <dbReference type="ARBA" id="ARBA00022989"/>
    </source>
</evidence>
<dbReference type="InterPro" id="IPR018113">
    <property type="entry name" value="PTrfase_EIIB_Cys"/>
</dbReference>
<keyword evidence="10 12" id="KW-0472">Membrane</keyword>
<gene>
    <name evidence="14" type="ORF">FAM6012_01576</name>
</gene>
<dbReference type="CDD" id="cd00212">
    <property type="entry name" value="PTS_IIB_glc"/>
    <property type="match status" value="1"/>
</dbReference>
<feature type="domain" description="PTS EIIB type-1" evidence="13">
    <location>
        <begin position="5"/>
        <end position="88"/>
    </location>
</feature>
<feature type="active site" description="Phosphocysteine intermediate; for EIIB activity" evidence="11">
    <location>
        <position position="27"/>
    </location>
</feature>
<keyword evidence="9 12" id="KW-1133">Transmembrane helix</keyword>
<evidence type="ECO:0000256" key="11">
    <source>
        <dbReference type="PROSITE-ProRule" id="PRU00421"/>
    </source>
</evidence>
<dbReference type="GO" id="GO:0005886">
    <property type="term" value="C:plasma membrane"/>
    <property type="evidence" value="ECO:0007669"/>
    <property type="project" value="UniProtKB-SubCell"/>
</dbReference>